<protein>
    <recommendedName>
        <fullName evidence="3">Bacterial type II secretion system protein E domain-containing protein</fullName>
    </recommendedName>
</protein>
<proteinExistence type="predicted"/>
<keyword evidence="2" id="KW-0067">ATP-binding</keyword>
<dbReference type="InterPro" id="IPR001482">
    <property type="entry name" value="T2SS/T4SS_dom"/>
</dbReference>
<feature type="domain" description="Bacterial type II secretion system protein E" evidence="3">
    <location>
        <begin position="1"/>
        <end position="143"/>
    </location>
</feature>
<sequence length="148" mass="16801">MIDLGVQPFLLPPTLSIAIAQRLVRKLCSHCKKKIKPDKETKKLILKEIENFPPIIKKSFKSPETLYIHTPVGCKRCNDVGYAGRIGIFEILEMTTQLSKLILKKPSEVEIQEEARCQGMVTMKQDGISKVLEGFTSFEEILRVAEEK</sequence>
<evidence type="ECO:0000256" key="1">
    <source>
        <dbReference type="ARBA" id="ARBA00022741"/>
    </source>
</evidence>
<dbReference type="PANTHER" id="PTHR30258:SF1">
    <property type="entry name" value="PROTEIN TRANSPORT PROTEIN HOFB HOMOLOG"/>
    <property type="match status" value="1"/>
</dbReference>
<evidence type="ECO:0000313" key="4">
    <source>
        <dbReference type="EMBL" id="GAI13744.1"/>
    </source>
</evidence>
<dbReference type="Gene3D" id="3.40.50.300">
    <property type="entry name" value="P-loop containing nucleotide triphosphate hydrolases"/>
    <property type="match status" value="1"/>
</dbReference>
<dbReference type="EMBL" id="BARV01007861">
    <property type="protein sequence ID" value="GAI13744.1"/>
    <property type="molecule type" value="Genomic_DNA"/>
</dbReference>
<gene>
    <name evidence="4" type="ORF">S06H3_15941</name>
</gene>
<comment type="caution">
    <text evidence="4">The sequence shown here is derived from an EMBL/GenBank/DDBJ whole genome shotgun (WGS) entry which is preliminary data.</text>
</comment>
<dbReference type="GO" id="GO:0005524">
    <property type="term" value="F:ATP binding"/>
    <property type="evidence" value="ECO:0007669"/>
    <property type="project" value="UniProtKB-KW"/>
</dbReference>
<dbReference type="GO" id="GO:0016887">
    <property type="term" value="F:ATP hydrolysis activity"/>
    <property type="evidence" value="ECO:0007669"/>
    <property type="project" value="TreeGrafter"/>
</dbReference>
<dbReference type="InterPro" id="IPR027417">
    <property type="entry name" value="P-loop_NTPase"/>
</dbReference>
<keyword evidence="1" id="KW-0547">Nucleotide-binding</keyword>
<dbReference type="GO" id="GO:0005886">
    <property type="term" value="C:plasma membrane"/>
    <property type="evidence" value="ECO:0007669"/>
    <property type="project" value="TreeGrafter"/>
</dbReference>
<dbReference type="AlphaFoldDB" id="X1N544"/>
<reference evidence="4" key="1">
    <citation type="journal article" date="2014" name="Front. Microbiol.">
        <title>High frequency of phylogenetically diverse reductive dehalogenase-homologous genes in deep subseafloor sedimentary metagenomes.</title>
        <authorList>
            <person name="Kawai M."/>
            <person name="Futagami T."/>
            <person name="Toyoda A."/>
            <person name="Takaki Y."/>
            <person name="Nishi S."/>
            <person name="Hori S."/>
            <person name="Arai W."/>
            <person name="Tsubouchi T."/>
            <person name="Morono Y."/>
            <person name="Uchiyama I."/>
            <person name="Ito T."/>
            <person name="Fujiyama A."/>
            <person name="Inagaki F."/>
            <person name="Takami H."/>
        </authorList>
    </citation>
    <scope>NUCLEOTIDE SEQUENCE</scope>
    <source>
        <strain evidence="4">Expedition CK06-06</strain>
    </source>
</reference>
<name>X1N544_9ZZZZ</name>
<accession>X1N544</accession>
<dbReference type="PANTHER" id="PTHR30258">
    <property type="entry name" value="TYPE II SECRETION SYSTEM PROTEIN GSPE-RELATED"/>
    <property type="match status" value="1"/>
</dbReference>
<dbReference type="SUPFAM" id="SSF52540">
    <property type="entry name" value="P-loop containing nucleoside triphosphate hydrolases"/>
    <property type="match status" value="1"/>
</dbReference>
<organism evidence="4">
    <name type="scientific">marine sediment metagenome</name>
    <dbReference type="NCBI Taxonomy" id="412755"/>
    <lineage>
        <taxon>unclassified sequences</taxon>
        <taxon>metagenomes</taxon>
        <taxon>ecological metagenomes</taxon>
    </lineage>
</organism>
<evidence type="ECO:0000256" key="2">
    <source>
        <dbReference type="ARBA" id="ARBA00022840"/>
    </source>
</evidence>
<evidence type="ECO:0000259" key="3">
    <source>
        <dbReference type="Pfam" id="PF00437"/>
    </source>
</evidence>
<dbReference type="Pfam" id="PF00437">
    <property type="entry name" value="T2SSE"/>
    <property type="match status" value="1"/>
</dbReference>